<dbReference type="SUPFAM" id="SSF53098">
    <property type="entry name" value="Ribonuclease H-like"/>
    <property type="match status" value="1"/>
</dbReference>
<organism evidence="1">
    <name type="scientific">viral metagenome</name>
    <dbReference type="NCBI Taxonomy" id="1070528"/>
    <lineage>
        <taxon>unclassified sequences</taxon>
        <taxon>metagenomes</taxon>
        <taxon>organismal metagenomes</taxon>
    </lineage>
</organism>
<protein>
    <submittedName>
        <fullName evidence="1">Uncharacterized protein</fullName>
    </submittedName>
</protein>
<proteinExistence type="predicted"/>
<dbReference type="InterPro" id="IPR012337">
    <property type="entry name" value="RNaseH-like_sf"/>
</dbReference>
<reference evidence="1" key="1">
    <citation type="journal article" date="2020" name="Nature">
        <title>Giant virus diversity and host interactions through global metagenomics.</title>
        <authorList>
            <person name="Schulz F."/>
            <person name="Roux S."/>
            <person name="Paez-Espino D."/>
            <person name="Jungbluth S."/>
            <person name="Walsh D.A."/>
            <person name="Denef V.J."/>
            <person name="McMahon K.D."/>
            <person name="Konstantinidis K.T."/>
            <person name="Eloe-Fadrosh E.A."/>
            <person name="Kyrpides N.C."/>
            <person name="Woyke T."/>
        </authorList>
    </citation>
    <scope>NUCLEOTIDE SEQUENCE</scope>
    <source>
        <strain evidence="1">GVMAG-M-3300023174-68</strain>
    </source>
</reference>
<name>A0A6C0DUE6_9ZZZZ</name>
<dbReference type="EMBL" id="MN739679">
    <property type="protein sequence ID" value="QHT20576.1"/>
    <property type="molecule type" value="Genomic_DNA"/>
</dbReference>
<dbReference type="InterPro" id="IPR036397">
    <property type="entry name" value="RNaseH_sf"/>
</dbReference>
<sequence length="264" mass="31117">MILSIDVGLRNLAMCVISCKDQRDISTYSIKLWDVFNTLEEEEYKCQSKMKNGKICGKRCLFKYPLQNQFNQNAQDGRNVYTCKVHFPKGMEIKANNKCKTKKINDYLLQDIAKVVLKKIQDIYDENKNIFNEITQILIELQPKINQKMKFTSHIIYGKLVELFYEKKTTIRFVRAANKLKAYTGPIIECKLRGLYAKRKWLSIEYTKWFLENKFNKDEKDTWLNKFLSHSKKDDMGDTLLMTINGLYGIIKKQITDKNGRCIK</sequence>
<accession>A0A6C0DUE6</accession>
<dbReference type="GO" id="GO:0003676">
    <property type="term" value="F:nucleic acid binding"/>
    <property type="evidence" value="ECO:0007669"/>
    <property type="project" value="InterPro"/>
</dbReference>
<evidence type="ECO:0000313" key="1">
    <source>
        <dbReference type="EMBL" id="QHT20576.1"/>
    </source>
</evidence>
<dbReference type="AlphaFoldDB" id="A0A6C0DUE6"/>
<dbReference type="Gene3D" id="3.30.420.10">
    <property type="entry name" value="Ribonuclease H-like superfamily/Ribonuclease H"/>
    <property type="match status" value="1"/>
</dbReference>